<proteinExistence type="inferred from homology"/>
<organism evidence="6 7">
    <name type="scientific">Chelonoidis abingdonii</name>
    <name type="common">Abingdon island giant tortoise</name>
    <name type="synonym">Testudo abingdonii</name>
    <dbReference type="NCBI Taxonomy" id="106734"/>
    <lineage>
        <taxon>Eukaryota</taxon>
        <taxon>Metazoa</taxon>
        <taxon>Chordata</taxon>
        <taxon>Craniata</taxon>
        <taxon>Vertebrata</taxon>
        <taxon>Euteleostomi</taxon>
        <taxon>Archelosauria</taxon>
        <taxon>Testudinata</taxon>
        <taxon>Testudines</taxon>
        <taxon>Cryptodira</taxon>
        <taxon>Durocryptodira</taxon>
        <taxon>Testudinoidea</taxon>
        <taxon>Testudinidae</taxon>
        <taxon>Chelonoidis</taxon>
    </lineage>
</organism>
<evidence type="ECO:0000256" key="5">
    <source>
        <dbReference type="SAM" id="MobiDB-lite"/>
    </source>
</evidence>
<name>A0A8C0GXY5_CHEAB</name>
<dbReference type="SUPFAM" id="SSF48403">
    <property type="entry name" value="Ankyrin repeat"/>
    <property type="match status" value="1"/>
</dbReference>
<feature type="repeat" description="ANK" evidence="4">
    <location>
        <begin position="119"/>
        <end position="155"/>
    </location>
</feature>
<evidence type="ECO:0000256" key="1">
    <source>
        <dbReference type="ARBA" id="ARBA00022737"/>
    </source>
</evidence>
<dbReference type="OMA" id="AMQGHEM"/>
<keyword evidence="7" id="KW-1185">Reference proteome</keyword>
<reference evidence="6" key="2">
    <citation type="submission" date="2025-09" db="UniProtKB">
        <authorList>
            <consortium name="Ensembl"/>
        </authorList>
    </citation>
    <scope>IDENTIFICATION</scope>
</reference>
<dbReference type="PROSITE" id="PS50088">
    <property type="entry name" value="ANK_REPEAT"/>
    <property type="match status" value="2"/>
</dbReference>
<feature type="compositionally biased region" description="Basic and acidic residues" evidence="5">
    <location>
        <begin position="45"/>
        <end position="65"/>
    </location>
</feature>
<feature type="region of interest" description="Disordered" evidence="5">
    <location>
        <begin position="1"/>
        <end position="75"/>
    </location>
</feature>
<feature type="repeat" description="ANK" evidence="4">
    <location>
        <begin position="158"/>
        <end position="191"/>
    </location>
</feature>
<dbReference type="InterPro" id="IPR002110">
    <property type="entry name" value="Ankyrin_rpt"/>
</dbReference>
<evidence type="ECO:0000256" key="2">
    <source>
        <dbReference type="ARBA" id="ARBA00023043"/>
    </source>
</evidence>
<dbReference type="InterPro" id="IPR036770">
    <property type="entry name" value="Ankyrin_rpt-contain_sf"/>
</dbReference>
<dbReference type="Gene3D" id="1.25.40.20">
    <property type="entry name" value="Ankyrin repeat-containing domain"/>
    <property type="match status" value="1"/>
</dbReference>
<evidence type="ECO:0008006" key="8">
    <source>
        <dbReference type="Google" id="ProtNLM"/>
    </source>
</evidence>
<comment type="similarity">
    <text evidence="3">Belongs to the SOWAH family.</text>
</comment>
<dbReference type="AlphaFoldDB" id="A0A8C0GXY5"/>
<evidence type="ECO:0000313" key="7">
    <source>
        <dbReference type="Proteomes" id="UP000694404"/>
    </source>
</evidence>
<sequence>GSAARLGEEDGETPGPPPGMAGPPRREAPQKPCMLPVRCPQPARGAEELPRQQEQLEDRARRQVDEPGVSEETGCTAAVPLESLEHEWLVKATAGQWSQQLHGLLLTDANLAGKRDFMTGFTALHWAAKSGNCDMVGKIIEVAKKGGTEIDVNAKSYGGYTPLHIAAIHGREDVITTLVKTYNVKVNLRDYSGKKPHHYLKEGSSYAVRHLLGLVYAEVDVLRSTYRGVFTTVSRVLLILYQLHLCLSRTWSTGVNRKALGD</sequence>
<dbReference type="PROSITE" id="PS50297">
    <property type="entry name" value="ANK_REP_REGION"/>
    <property type="match status" value="1"/>
</dbReference>
<evidence type="ECO:0000256" key="3">
    <source>
        <dbReference type="ARBA" id="ARBA00038122"/>
    </source>
</evidence>
<dbReference type="SMART" id="SM00248">
    <property type="entry name" value="ANK"/>
    <property type="match status" value="2"/>
</dbReference>
<dbReference type="PANTHER" id="PTHR14491:SF2">
    <property type="entry name" value="ANKYRIN REPEAT DOMAIN-CONTAINING PROTEIN SOWAHA"/>
    <property type="match status" value="1"/>
</dbReference>
<dbReference type="PANTHER" id="PTHR14491">
    <property type="entry name" value="SOSONDOWAH, ISOFORM G"/>
    <property type="match status" value="1"/>
</dbReference>
<accession>A0A8C0GXY5</accession>
<dbReference type="Pfam" id="PF12796">
    <property type="entry name" value="Ank_2"/>
    <property type="match status" value="1"/>
</dbReference>
<dbReference type="Ensembl" id="ENSCABT00000014992.1">
    <property type="protein sequence ID" value="ENSCABP00000013665.1"/>
    <property type="gene ID" value="ENSCABG00000010231.1"/>
</dbReference>
<keyword evidence="2 4" id="KW-0040">ANK repeat</keyword>
<evidence type="ECO:0000256" key="4">
    <source>
        <dbReference type="PROSITE-ProRule" id="PRU00023"/>
    </source>
</evidence>
<keyword evidence="1" id="KW-0677">Repeat</keyword>
<dbReference type="Proteomes" id="UP000694404">
    <property type="component" value="Unplaced"/>
</dbReference>
<reference evidence="6" key="1">
    <citation type="submission" date="2025-08" db="UniProtKB">
        <authorList>
            <consortium name="Ensembl"/>
        </authorList>
    </citation>
    <scope>IDENTIFICATION</scope>
</reference>
<dbReference type="GeneTree" id="ENSGT00950000183003"/>
<evidence type="ECO:0000313" key="6">
    <source>
        <dbReference type="Ensembl" id="ENSCABP00000013665.1"/>
    </source>
</evidence>
<protein>
    <recommendedName>
        <fullName evidence="8">Sosondowah ankyrin repeat domain family member A</fullName>
    </recommendedName>
</protein>